<comment type="caution">
    <text evidence="2">The sequence shown here is derived from an EMBL/GenBank/DDBJ whole genome shotgun (WGS) entry which is preliminary data.</text>
</comment>
<name>A0A101RLU7_9ACTN</name>
<reference evidence="2 3" key="1">
    <citation type="submission" date="2015-10" db="EMBL/GenBank/DDBJ databases">
        <title>Draft genome sequence of Streptomyces canus DSM 40017, type strain for the species Streptomyces canus.</title>
        <authorList>
            <person name="Ruckert C."/>
            <person name="Winkler A."/>
            <person name="Kalinowski J."/>
            <person name="Kampfer P."/>
            <person name="Glaeser S."/>
        </authorList>
    </citation>
    <scope>NUCLEOTIDE SEQUENCE [LARGE SCALE GENOMIC DNA]</scope>
    <source>
        <strain evidence="2 3">DSM 40017</strain>
    </source>
</reference>
<dbReference type="EMBL" id="LMWU01000066">
    <property type="protein sequence ID" value="KUN57919.1"/>
    <property type="molecule type" value="Genomic_DNA"/>
</dbReference>
<keyword evidence="1" id="KW-1133">Transmembrane helix</keyword>
<protein>
    <submittedName>
        <fullName evidence="2">Uncharacterized protein</fullName>
    </submittedName>
</protein>
<dbReference type="Proteomes" id="UP000053669">
    <property type="component" value="Unassembled WGS sequence"/>
</dbReference>
<dbReference type="AlphaFoldDB" id="A0A101RLU7"/>
<keyword evidence="1" id="KW-0812">Transmembrane</keyword>
<organism evidence="2 3">
    <name type="scientific">Streptomyces canus</name>
    <dbReference type="NCBI Taxonomy" id="58343"/>
    <lineage>
        <taxon>Bacteria</taxon>
        <taxon>Bacillati</taxon>
        <taxon>Actinomycetota</taxon>
        <taxon>Actinomycetes</taxon>
        <taxon>Kitasatosporales</taxon>
        <taxon>Streptomycetaceae</taxon>
        <taxon>Streptomyces</taxon>
        <taxon>Streptomyces aurantiacus group</taxon>
    </lineage>
</organism>
<evidence type="ECO:0000313" key="3">
    <source>
        <dbReference type="Proteomes" id="UP000053669"/>
    </source>
</evidence>
<sequence length="199" mass="21942">MEPELVAASDTAAFSSVLAAAATAAVTVLGVMFQEWRSRRFRHGRRRILLEDAAQQVAFVMDWWRALDTLNPQADHRDAAKNRGLVWLDEASALVAQARTVPEPQRAALSARNVFLIYRFHSLSAEVIRLCYYAALVWTAVTLAVIPSDAGTEYFVSDFAAIAAYVVVALLLRAWAIRVNRSRNPETGPADPASDSQLL</sequence>
<proteinExistence type="predicted"/>
<accession>A0A101RLU7</accession>
<keyword evidence="1" id="KW-0472">Membrane</keyword>
<evidence type="ECO:0000256" key="1">
    <source>
        <dbReference type="SAM" id="Phobius"/>
    </source>
</evidence>
<feature type="transmembrane region" description="Helical" evidence="1">
    <location>
        <begin position="12"/>
        <end position="33"/>
    </location>
</feature>
<feature type="transmembrane region" description="Helical" evidence="1">
    <location>
        <begin position="130"/>
        <end position="148"/>
    </location>
</feature>
<feature type="transmembrane region" description="Helical" evidence="1">
    <location>
        <begin position="154"/>
        <end position="176"/>
    </location>
</feature>
<dbReference type="RefSeq" id="WP_059211193.1">
    <property type="nucleotide sequence ID" value="NZ_KQ948678.1"/>
</dbReference>
<evidence type="ECO:0000313" key="2">
    <source>
        <dbReference type="EMBL" id="KUN57919.1"/>
    </source>
</evidence>
<gene>
    <name evidence="2" type="ORF">AQJ46_45240</name>
</gene>